<evidence type="ECO:0000256" key="2">
    <source>
        <dbReference type="SAM" id="MobiDB-lite"/>
    </source>
</evidence>
<dbReference type="PANTHER" id="PTHR14240:SF1">
    <property type="entry name" value="PROTEIN FANTOM-RELATED"/>
    <property type="match status" value="1"/>
</dbReference>
<accession>A0A1I7X8S4</accession>
<dbReference type="Proteomes" id="UP000095283">
    <property type="component" value="Unplaced"/>
</dbReference>
<dbReference type="GO" id="GO:0035869">
    <property type="term" value="C:ciliary transition zone"/>
    <property type="evidence" value="ECO:0007669"/>
    <property type="project" value="TreeGrafter"/>
</dbReference>
<feature type="region of interest" description="Disordered" evidence="2">
    <location>
        <begin position="284"/>
        <end position="326"/>
    </location>
</feature>
<name>A0A1I7X8S4_HETBA</name>
<dbReference type="WBParaSite" id="Hba_13896">
    <property type="protein sequence ID" value="Hba_13896"/>
    <property type="gene ID" value="Hba_13896"/>
</dbReference>
<dbReference type="AlphaFoldDB" id="A0A1I7X8S4"/>
<evidence type="ECO:0000313" key="4">
    <source>
        <dbReference type="WBParaSite" id="Hba_13896"/>
    </source>
</evidence>
<dbReference type="PANTHER" id="PTHR14240">
    <property type="entry name" value="RETINITIS PIGMENTOSA GTPASE REGULATOR-INTERACTING PROTEIN"/>
    <property type="match status" value="1"/>
</dbReference>
<evidence type="ECO:0000256" key="1">
    <source>
        <dbReference type="SAM" id="Coils"/>
    </source>
</evidence>
<sequence length="326" mass="37654">MVGRPSVENWSRPELEDQFHSLYQQLQSTQKKANEQNKKLTQLNTRFRRSLLDRKTKEEGVIEKDKYDEIMRENQLLAMKLKSAKHQLLTYTTPTARASTASAMTGRSTFRPMSSVRRYPLTAHSTVERSSRIETTGSEAIRAPTVRINESSLADKAGYIKLNRLVRERNAQVAQLQFEIERLNSEVHDLRSELEKKSASVLQLETAAKIADKSLGKNGEQPAEIELDLIKKQLDIAVSENVVLKEANERLVKQSLSMDYESEAIEQVELKKEIAMLQERLKEAERRESELQRKLKREKQSIEEMRDKEKVRPSKSNQEEKNKCVN</sequence>
<protein>
    <submittedName>
        <fullName evidence="4">C2-C2_1 domain-containing protein</fullName>
    </submittedName>
</protein>
<feature type="coiled-coil region" evidence="1">
    <location>
        <begin position="23"/>
        <end position="87"/>
    </location>
</feature>
<organism evidence="3 4">
    <name type="scientific">Heterorhabditis bacteriophora</name>
    <name type="common">Entomopathogenic nematode worm</name>
    <dbReference type="NCBI Taxonomy" id="37862"/>
    <lineage>
        <taxon>Eukaryota</taxon>
        <taxon>Metazoa</taxon>
        <taxon>Ecdysozoa</taxon>
        <taxon>Nematoda</taxon>
        <taxon>Chromadorea</taxon>
        <taxon>Rhabditida</taxon>
        <taxon>Rhabditina</taxon>
        <taxon>Rhabditomorpha</taxon>
        <taxon>Strongyloidea</taxon>
        <taxon>Heterorhabditidae</taxon>
        <taxon>Heterorhabditis</taxon>
    </lineage>
</organism>
<feature type="coiled-coil region" evidence="1">
    <location>
        <begin position="166"/>
        <end position="200"/>
    </location>
</feature>
<dbReference type="InterPro" id="IPR031139">
    <property type="entry name" value="RPGRIP1_fam"/>
</dbReference>
<reference evidence="4" key="1">
    <citation type="submission" date="2016-11" db="UniProtKB">
        <authorList>
            <consortium name="WormBaseParasite"/>
        </authorList>
    </citation>
    <scope>IDENTIFICATION</scope>
</reference>
<proteinExistence type="predicted"/>
<keyword evidence="1" id="KW-0175">Coiled coil</keyword>
<dbReference type="GO" id="GO:1905515">
    <property type="term" value="P:non-motile cilium assembly"/>
    <property type="evidence" value="ECO:0007669"/>
    <property type="project" value="TreeGrafter"/>
</dbReference>
<evidence type="ECO:0000313" key="3">
    <source>
        <dbReference type="Proteomes" id="UP000095283"/>
    </source>
</evidence>
<keyword evidence="3" id="KW-1185">Reference proteome</keyword>